<sequence length="64" mass="7592">MFGLLVCHWTLKDAVHFASRFALNNFCEYRVPLDLIDSFMLFIRSKKSKNKGELCQQLFRSYTI</sequence>
<reference evidence="1" key="1">
    <citation type="submission" date="2018-02" db="EMBL/GenBank/DDBJ databases">
        <title>Rhizophora mucronata_Transcriptome.</title>
        <authorList>
            <person name="Meera S.P."/>
            <person name="Sreeshan A."/>
            <person name="Augustine A."/>
        </authorList>
    </citation>
    <scope>NUCLEOTIDE SEQUENCE</scope>
    <source>
        <tissue evidence="1">Leaf</tissue>
    </source>
</reference>
<organism evidence="1">
    <name type="scientific">Rhizophora mucronata</name>
    <name type="common">Asiatic mangrove</name>
    <dbReference type="NCBI Taxonomy" id="61149"/>
    <lineage>
        <taxon>Eukaryota</taxon>
        <taxon>Viridiplantae</taxon>
        <taxon>Streptophyta</taxon>
        <taxon>Embryophyta</taxon>
        <taxon>Tracheophyta</taxon>
        <taxon>Spermatophyta</taxon>
        <taxon>Magnoliopsida</taxon>
        <taxon>eudicotyledons</taxon>
        <taxon>Gunneridae</taxon>
        <taxon>Pentapetalae</taxon>
        <taxon>rosids</taxon>
        <taxon>fabids</taxon>
        <taxon>Malpighiales</taxon>
        <taxon>Rhizophoraceae</taxon>
        <taxon>Rhizophora</taxon>
    </lineage>
</organism>
<name>A0A2P2QG34_RHIMU</name>
<proteinExistence type="predicted"/>
<protein>
    <submittedName>
        <fullName evidence="1">Uncharacterized protein</fullName>
    </submittedName>
</protein>
<evidence type="ECO:0000313" key="1">
    <source>
        <dbReference type="EMBL" id="MBX65961.1"/>
    </source>
</evidence>
<dbReference type="EMBL" id="GGEC01085477">
    <property type="protein sequence ID" value="MBX65961.1"/>
    <property type="molecule type" value="Transcribed_RNA"/>
</dbReference>
<dbReference type="AlphaFoldDB" id="A0A2P2QG34"/>
<accession>A0A2P2QG34</accession>